<name>A0A1G2P6Y5_9BACT</name>
<keyword evidence="1" id="KW-0812">Transmembrane</keyword>
<dbReference type="Proteomes" id="UP000176355">
    <property type="component" value="Unassembled WGS sequence"/>
</dbReference>
<evidence type="ECO:0000313" key="3">
    <source>
        <dbReference type="Proteomes" id="UP000176355"/>
    </source>
</evidence>
<evidence type="ECO:0000313" key="2">
    <source>
        <dbReference type="EMBL" id="OHA44033.1"/>
    </source>
</evidence>
<protein>
    <submittedName>
        <fullName evidence="2">Uncharacterized protein</fullName>
    </submittedName>
</protein>
<evidence type="ECO:0000256" key="1">
    <source>
        <dbReference type="SAM" id="Phobius"/>
    </source>
</evidence>
<dbReference type="STRING" id="1802333.A3G03_00550"/>
<organism evidence="2 3">
    <name type="scientific">Candidatus Taylorbacteria bacterium RIFCSPLOWO2_12_FULL_44_15c</name>
    <dbReference type="NCBI Taxonomy" id="1802333"/>
    <lineage>
        <taxon>Bacteria</taxon>
        <taxon>Candidatus Tayloriibacteriota</taxon>
    </lineage>
</organism>
<dbReference type="EMBL" id="MHSL01000011">
    <property type="protein sequence ID" value="OHA44033.1"/>
    <property type="molecule type" value="Genomic_DNA"/>
</dbReference>
<sequence length="326" mass="36420">MTPKNTILFFIIFTVIVGGGVWFLVGSKSDSGQNFTENLPPARDPNTKNKSIGSFFSNFFSLNLFPSTTDFFPLPEINTPIGGQSPNSNENISPETNSAFSSFKGKIRLGYDRSTYYGYGDKDAADQEYLSIQTESGITEKIRLTGLTLKSAITGVKVEIGRGVYLYFSGTINSPQDIYLGPGETAYIVTGRSPLGVSLRVNKCLGYLAKNQNFTPYLYSDCPAVRNEPLPKAPNNLNDKCLDYIENFPTCTTFTTGELELSPECNNFLIEKTTYSYCVQAHKNDKGFYQANWRIYLSRDETLWKSKRETIELLDQNGKLIDSVSY</sequence>
<keyword evidence="1" id="KW-0472">Membrane</keyword>
<feature type="transmembrane region" description="Helical" evidence="1">
    <location>
        <begin position="7"/>
        <end position="25"/>
    </location>
</feature>
<gene>
    <name evidence="2" type="ORF">A3G03_00550</name>
</gene>
<accession>A0A1G2P6Y5</accession>
<reference evidence="2 3" key="1">
    <citation type="journal article" date="2016" name="Nat. Commun.">
        <title>Thousands of microbial genomes shed light on interconnected biogeochemical processes in an aquifer system.</title>
        <authorList>
            <person name="Anantharaman K."/>
            <person name="Brown C.T."/>
            <person name="Hug L.A."/>
            <person name="Sharon I."/>
            <person name="Castelle C.J."/>
            <person name="Probst A.J."/>
            <person name="Thomas B.C."/>
            <person name="Singh A."/>
            <person name="Wilkins M.J."/>
            <person name="Karaoz U."/>
            <person name="Brodie E.L."/>
            <person name="Williams K.H."/>
            <person name="Hubbard S.S."/>
            <person name="Banfield J.F."/>
        </authorList>
    </citation>
    <scope>NUCLEOTIDE SEQUENCE [LARGE SCALE GENOMIC DNA]</scope>
</reference>
<comment type="caution">
    <text evidence="2">The sequence shown here is derived from an EMBL/GenBank/DDBJ whole genome shotgun (WGS) entry which is preliminary data.</text>
</comment>
<keyword evidence="1" id="KW-1133">Transmembrane helix</keyword>
<proteinExistence type="predicted"/>
<dbReference type="AlphaFoldDB" id="A0A1G2P6Y5"/>